<reference evidence="3" key="4">
    <citation type="submission" date="2025-05" db="UniProtKB">
        <authorList>
            <consortium name="Ensembl"/>
        </authorList>
    </citation>
    <scope>IDENTIFICATION</scope>
</reference>
<proteinExistence type="evidence at transcript level"/>
<dbReference type="STRING" id="7868.ENSCMIP00000044920"/>
<name>V9LDX0_CALMI</name>
<evidence type="ECO:0000313" key="3">
    <source>
        <dbReference type="Ensembl" id="ENSCMIP00000044920.1"/>
    </source>
</evidence>
<evidence type="ECO:0000313" key="4">
    <source>
        <dbReference type="Proteomes" id="UP000314986"/>
    </source>
</evidence>
<sequence>MTHLEVVEVFRNSGDEVVLQVVKKIRDKNNQSNGPTISPLVLTALVVVVAIFGYVKYRHRS</sequence>
<organism evidence="2">
    <name type="scientific">Callorhinchus milii</name>
    <name type="common">Ghost shark</name>
    <dbReference type="NCBI Taxonomy" id="7868"/>
    <lineage>
        <taxon>Eukaryota</taxon>
        <taxon>Metazoa</taxon>
        <taxon>Chordata</taxon>
        <taxon>Craniata</taxon>
        <taxon>Vertebrata</taxon>
        <taxon>Chondrichthyes</taxon>
        <taxon>Holocephali</taxon>
        <taxon>Chimaeriformes</taxon>
        <taxon>Callorhinchidae</taxon>
        <taxon>Callorhinchus</taxon>
    </lineage>
</organism>
<reference evidence="4" key="2">
    <citation type="journal article" date="2007" name="PLoS Biol.">
        <title>Survey sequencing and comparative analysis of the elephant shark (Callorhinchus milii) genome.</title>
        <authorList>
            <person name="Venkatesh B."/>
            <person name="Kirkness E.F."/>
            <person name="Loh Y.H."/>
            <person name="Halpern A.L."/>
            <person name="Lee A.P."/>
            <person name="Johnson J."/>
            <person name="Dandona N."/>
            <person name="Viswanathan L.D."/>
            <person name="Tay A."/>
            <person name="Venter J.C."/>
            <person name="Strausberg R.L."/>
            <person name="Brenner S."/>
        </authorList>
    </citation>
    <scope>NUCLEOTIDE SEQUENCE [LARGE SCALE GENOMIC DNA]</scope>
</reference>
<feature type="transmembrane region" description="Helical" evidence="1">
    <location>
        <begin position="36"/>
        <end position="55"/>
    </location>
</feature>
<reference evidence="2 4" key="3">
    <citation type="journal article" date="2014" name="Nature">
        <title>Elephant shark genome provides unique insights into gnathostome evolution.</title>
        <authorList>
            <consortium name="International Elephant Shark Genome Sequencing Consortium"/>
            <person name="Venkatesh B."/>
            <person name="Lee A.P."/>
            <person name="Ravi V."/>
            <person name="Maurya A.K."/>
            <person name="Lian M.M."/>
            <person name="Swann J.B."/>
            <person name="Ohta Y."/>
            <person name="Flajnik M.F."/>
            <person name="Sutoh Y."/>
            <person name="Kasahara M."/>
            <person name="Hoon S."/>
            <person name="Gangu V."/>
            <person name="Roy S.W."/>
            <person name="Irimia M."/>
            <person name="Korzh V."/>
            <person name="Kondrychyn I."/>
            <person name="Lim Z.W."/>
            <person name="Tay B.H."/>
            <person name="Tohari S."/>
            <person name="Kong K.W."/>
            <person name="Ho S."/>
            <person name="Lorente-Galdos B."/>
            <person name="Quilez J."/>
            <person name="Marques-Bonet T."/>
            <person name="Raney B.J."/>
            <person name="Ingham P.W."/>
            <person name="Tay A."/>
            <person name="Hillier L.W."/>
            <person name="Minx P."/>
            <person name="Boehm T."/>
            <person name="Wilson R.K."/>
            <person name="Brenner S."/>
            <person name="Warren W.C."/>
        </authorList>
    </citation>
    <scope>NUCLEOTIDE SEQUENCE</scope>
    <source>
        <tissue evidence="2">Liver</tissue>
    </source>
</reference>
<keyword evidence="1" id="KW-1133">Transmembrane helix</keyword>
<dbReference type="Ensembl" id="ENSCMIT00000045565.1">
    <property type="protein sequence ID" value="ENSCMIP00000044920.1"/>
    <property type="gene ID" value="ENSCMIG00000018550.1"/>
</dbReference>
<keyword evidence="1" id="KW-0472">Membrane</keyword>
<keyword evidence="4" id="KW-1185">Reference proteome</keyword>
<dbReference type="EMBL" id="JW878532">
    <property type="protein sequence ID" value="AFP11049.1"/>
    <property type="molecule type" value="mRNA"/>
</dbReference>
<keyword evidence="1" id="KW-0812">Transmembrane</keyword>
<dbReference type="AlphaFoldDB" id="V9LDX0"/>
<dbReference type="Proteomes" id="UP000314986">
    <property type="component" value="Unassembled WGS sequence"/>
</dbReference>
<reference evidence="4" key="1">
    <citation type="journal article" date="2006" name="Science">
        <title>Ancient noncoding elements conserved in the human genome.</title>
        <authorList>
            <person name="Venkatesh B."/>
            <person name="Kirkness E.F."/>
            <person name="Loh Y.H."/>
            <person name="Halpern A.L."/>
            <person name="Lee A.P."/>
            <person name="Johnson J."/>
            <person name="Dandona N."/>
            <person name="Viswanathan L.D."/>
            <person name="Tay A."/>
            <person name="Venter J.C."/>
            <person name="Strausberg R.L."/>
            <person name="Brenner S."/>
        </authorList>
    </citation>
    <scope>NUCLEOTIDE SEQUENCE [LARGE SCALE GENOMIC DNA]</scope>
</reference>
<accession>V9LDX0</accession>
<evidence type="ECO:0000313" key="2">
    <source>
        <dbReference type="EMBL" id="AFP11049.1"/>
    </source>
</evidence>
<protein>
    <submittedName>
        <fullName evidence="2">Synaptojanin 2-binding protein</fullName>
    </submittedName>
</protein>
<evidence type="ECO:0000256" key="1">
    <source>
        <dbReference type="SAM" id="Phobius"/>
    </source>
</evidence>